<evidence type="ECO:0008006" key="3">
    <source>
        <dbReference type="Google" id="ProtNLM"/>
    </source>
</evidence>
<name>A0ABV8RDT4_9SPHN</name>
<keyword evidence="2" id="KW-1185">Reference proteome</keyword>
<protein>
    <recommendedName>
        <fullName evidence="3">TldD/PmbA family protein</fullName>
    </recommendedName>
</protein>
<proteinExistence type="predicted"/>
<accession>A0ABV8RDT4</accession>
<evidence type="ECO:0000313" key="1">
    <source>
        <dbReference type="EMBL" id="MFC4291501.1"/>
    </source>
</evidence>
<gene>
    <name evidence="1" type="ORF">ACFOWX_03635</name>
</gene>
<dbReference type="RefSeq" id="WP_381421398.1">
    <property type="nucleotide sequence ID" value="NZ_JBHSDH010000012.1"/>
</dbReference>
<dbReference type="Proteomes" id="UP001595887">
    <property type="component" value="Unassembled WGS sequence"/>
</dbReference>
<reference evidence="2" key="1">
    <citation type="journal article" date="2019" name="Int. J. Syst. Evol. Microbiol.">
        <title>The Global Catalogue of Microorganisms (GCM) 10K type strain sequencing project: providing services to taxonomists for standard genome sequencing and annotation.</title>
        <authorList>
            <consortium name="The Broad Institute Genomics Platform"/>
            <consortium name="The Broad Institute Genome Sequencing Center for Infectious Disease"/>
            <person name="Wu L."/>
            <person name="Ma J."/>
        </authorList>
    </citation>
    <scope>NUCLEOTIDE SEQUENCE [LARGE SCALE GENOMIC DNA]</scope>
    <source>
        <strain evidence="2">CECT 8531</strain>
    </source>
</reference>
<comment type="caution">
    <text evidence="1">The sequence shown here is derived from an EMBL/GenBank/DDBJ whole genome shotgun (WGS) entry which is preliminary data.</text>
</comment>
<sequence>MSLDQLEKQAIASAEAAAHRVAIRIAADADLPPDVRAETRGGEIILSARNLRQRMIRDSRIRNFARKGTSL</sequence>
<dbReference type="EMBL" id="JBHSDH010000012">
    <property type="protein sequence ID" value="MFC4291501.1"/>
    <property type="molecule type" value="Genomic_DNA"/>
</dbReference>
<evidence type="ECO:0000313" key="2">
    <source>
        <dbReference type="Proteomes" id="UP001595887"/>
    </source>
</evidence>
<organism evidence="1 2">
    <name type="scientific">Sphingorhabdus arenilitoris</name>
    <dbReference type="NCBI Taxonomy" id="1490041"/>
    <lineage>
        <taxon>Bacteria</taxon>
        <taxon>Pseudomonadati</taxon>
        <taxon>Pseudomonadota</taxon>
        <taxon>Alphaproteobacteria</taxon>
        <taxon>Sphingomonadales</taxon>
        <taxon>Sphingomonadaceae</taxon>
        <taxon>Sphingorhabdus</taxon>
    </lineage>
</organism>